<name>M7BNV6_CHEMY</name>
<evidence type="ECO:0000256" key="1">
    <source>
        <dbReference type="SAM" id="MobiDB-lite"/>
    </source>
</evidence>
<evidence type="ECO:0000313" key="3">
    <source>
        <dbReference type="Proteomes" id="UP000031443"/>
    </source>
</evidence>
<feature type="compositionally biased region" description="Low complexity" evidence="1">
    <location>
        <begin position="84"/>
        <end position="96"/>
    </location>
</feature>
<reference evidence="3" key="1">
    <citation type="journal article" date="2013" name="Nat. Genet.">
        <title>The draft genomes of soft-shell turtle and green sea turtle yield insights into the development and evolution of the turtle-specific body plan.</title>
        <authorList>
            <person name="Wang Z."/>
            <person name="Pascual-Anaya J."/>
            <person name="Zadissa A."/>
            <person name="Li W."/>
            <person name="Niimura Y."/>
            <person name="Huang Z."/>
            <person name="Li C."/>
            <person name="White S."/>
            <person name="Xiong Z."/>
            <person name="Fang D."/>
            <person name="Wang B."/>
            <person name="Ming Y."/>
            <person name="Chen Y."/>
            <person name="Zheng Y."/>
            <person name="Kuraku S."/>
            <person name="Pignatelli M."/>
            <person name="Herrero J."/>
            <person name="Beal K."/>
            <person name="Nozawa M."/>
            <person name="Li Q."/>
            <person name="Wang J."/>
            <person name="Zhang H."/>
            <person name="Yu L."/>
            <person name="Shigenobu S."/>
            <person name="Wang J."/>
            <person name="Liu J."/>
            <person name="Flicek P."/>
            <person name="Searle S."/>
            <person name="Wang J."/>
            <person name="Kuratani S."/>
            <person name="Yin Y."/>
            <person name="Aken B."/>
            <person name="Zhang G."/>
            <person name="Irie N."/>
        </authorList>
    </citation>
    <scope>NUCLEOTIDE SEQUENCE [LARGE SCALE GENOMIC DNA]</scope>
</reference>
<organism evidence="2 3">
    <name type="scientific">Chelonia mydas</name>
    <name type="common">Green sea-turtle</name>
    <name type="synonym">Chelonia agassizi</name>
    <dbReference type="NCBI Taxonomy" id="8469"/>
    <lineage>
        <taxon>Eukaryota</taxon>
        <taxon>Metazoa</taxon>
        <taxon>Chordata</taxon>
        <taxon>Craniata</taxon>
        <taxon>Vertebrata</taxon>
        <taxon>Euteleostomi</taxon>
        <taxon>Archelosauria</taxon>
        <taxon>Testudinata</taxon>
        <taxon>Testudines</taxon>
        <taxon>Cryptodira</taxon>
        <taxon>Durocryptodira</taxon>
        <taxon>Americhelydia</taxon>
        <taxon>Chelonioidea</taxon>
        <taxon>Cheloniidae</taxon>
        <taxon>Chelonia</taxon>
    </lineage>
</organism>
<gene>
    <name evidence="2" type="ORF">UY3_03886</name>
</gene>
<dbReference type="AlphaFoldDB" id="M7BNV6"/>
<dbReference type="Proteomes" id="UP000031443">
    <property type="component" value="Unassembled WGS sequence"/>
</dbReference>
<evidence type="ECO:0000313" key="2">
    <source>
        <dbReference type="EMBL" id="EMP38929.1"/>
    </source>
</evidence>
<proteinExistence type="predicted"/>
<keyword evidence="3" id="KW-1185">Reference proteome</keyword>
<feature type="region of interest" description="Disordered" evidence="1">
    <location>
        <begin position="27"/>
        <end position="67"/>
    </location>
</feature>
<sequence length="152" mass="15522">MVLRTSIWFCPPTLPYVSSTAGKHLKASAPAEQTSGLMARSPDANEPGLSGNAPRTAQTAAGASGGGAWSKCLRRAIQSLVAHSSPSAAPAAYRGPPTSPSPMELGQQHALLPALTHGRVLKLAAEVQSKGLAGTLGSWKSVEESDPMAVPS</sequence>
<dbReference type="EMBL" id="KB518250">
    <property type="protein sequence ID" value="EMP38929.1"/>
    <property type="molecule type" value="Genomic_DNA"/>
</dbReference>
<accession>M7BNV6</accession>
<protein>
    <submittedName>
        <fullName evidence="2">Uncharacterized protein</fullName>
    </submittedName>
</protein>
<feature type="region of interest" description="Disordered" evidence="1">
    <location>
        <begin position="84"/>
        <end position="106"/>
    </location>
</feature>